<dbReference type="InterPro" id="IPR002328">
    <property type="entry name" value="ADH_Zn_CS"/>
</dbReference>
<evidence type="ECO:0000256" key="4">
    <source>
        <dbReference type="ARBA" id="ARBA00022553"/>
    </source>
</evidence>
<feature type="domain" description="Alcohol dehydrogenase-like N-terminal" evidence="13">
    <location>
        <begin position="34"/>
        <end position="152"/>
    </location>
</feature>
<dbReference type="Pfam" id="PF08240">
    <property type="entry name" value="ADH_N"/>
    <property type="match status" value="1"/>
</dbReference>
<dbReference type="GO" id="GO:0008270">
    <property type="term" value="F:zinc ion binding"/>
    <property type="evidence" value="ECO:0007669"/>
    <property type="project" value="InterPro"/>
</dbReference>
<comment type="similarity">
    <text evidence="2 11">Belongs to the zinc-containing alcohol dehydrogenase family.</text>
</comment>
<dbReference type="PROSITE" id="PS00059">
    <property type="entry name" value="ADH_ZINC"/>
    <property type="match status" value="1"/>
</dbReference>
<dbReference type="SUPFAM" id="SSF50129">
    <property type="entry name" value="GroES-like"/>
    <property type="match status" value="1"/>
</dbReference>
<proteinExistence type="inferred from homology"/>
<evidence type="ECO:0000313" key="15">
    <source>
        <dbReference type="Proteomes" id="UP000094336"/>
    </source>
</evidence>
<dbReference type="CDD" id="cd05283">
    <property type="entry name" value="CAD1"/>
    <property type="match status" value="1"/>
</dbReference>
<evidence type="ECO:0000256" key="6">
    <source>
        <dbReference type="ARBA" id="ARBA00022833"/>
    </source>
</evidence>
<evidence type="ECO:0000259" key="12">
    <source>
        <dbReference type="Pfam" id="PF00107"/>
    </source>
</evidence>
<dbReference type="OrthoDB" id="1879366at2759"/>
<accession>A0A1E3QTG9</accession>
<organism evidence="14 15">
    <name type="scientific">Babjeviella inositovora NRRL Y-12698</name>
    <dbReference type="NCBI Taxonomy" id="984486"/>
    <lineage>
        <taxon>Eukaryota</taxon>
        <taxon>Fungi</taxon>
        <taxon>Dikarya</taxon>
        <taxon>Ascomycota</taxon>
        <taxon>Saccharomycotina</taxon>
        <taxon>Pichiomycetes</taxon>
        <taxon>Serinales incertae sedis</taxon>
        <taxon>Babjeviella</taxon>
    </lineage>
</organism>
<protein>
    <recommendedName>
        <fullName evidence="9">alcohol dehydrogenase (NADP(+))</fullName>
        <ecNumber evidence="9">1.1.1.2</ecNumber>
    </recommendedName>
</protein>
<dbReference type="Proteomes" id="UP000094336">
    <property type="component" value="Unassembled WGS sequence"/>
</dbReference>
<dbReference type="EMBL" id="KV454428">
    <property type="protein sequence ID" value="ODQ80981.1"/>
    <property type="molecule type" value="Genomic_DNA"/>
</dbReference>
<keyword evidence="8" id="KW-0560">Oxidoreductase</keyword>
<dbReference type="RefSeq" id="XP_018986309.1">
    <property type="nucleotide sequence ID" value="XM_019128210.1"/>
</dbReference>
<comment type="catalytic activity">
    <reaction evidence="10">
        <text>a primary alcohol + NADP(+) = an aldehyde + NADPH + H(+)</text>
        <dbReference type="Rhea" id="RHEA:15937"/>
        <dbReference type="ChEBI" id="CHEBI:15378"/>
        <dbReference type="ChEBI" id="CHEBI:15734"/>
        <dbReference type="ChEBI" id="CHEBI:17478"/>
        <dbReference type="ChEBI" id="CHEBI:57783"/>
        <dbReference type="ChEBI" id="CHEBI:58349"/>
        <dbReference type="EC" id="1.1.1.2"/>
    </reaction>
    <physiologicalReaction direction="left-to-right" evidence="10">
        <dbReference type="Rhea" id="RHEA:15938"/>
    </physiologicalReaction>
    <physiologicalReaction direction="right-to-left" evidence="10">
        <dbReference type="Rhea" id="RHEA:15939"/>
    </physiologicalReaction>
</comment>
<evidence type="ECO:0000256" key="5">
    <source>
        <dbReference type="ARBA" id="ARBA00022723"/>
    </source>
</evidence>
<keyword evidence="5 11" id="KW-0479">Metal-binding</keyword>
<evidence type="ECO:0000313" key="14">
    <source>
        <dbReference type="EMBL" id="ODQ80981.1"/>
    </source>
</evidence>
<dbReference type="PANTHER" id="PTHR42683">
    <property type="entry name" value="ALDEHYDE REDUCTASE"/>
    <property type="match status" value="1"/>
</dbReference>
<evidence type="ECO:0000256" key="2">
    <source>
        <dbReference type="ARBA" id="ARBA00008072"/>
    </source>
</evidence>
<dbReference type="EC" id="1.1.1.2" evidence="9"/>
<name>A0A1E3QTG9_9ASCO</name>
<dbReference type="Pfam" id="PF00107">
    <property type="entry name" value="ADH_zinc_N"/>
    <property type="match status" value="1"/>
</dbReference>
<dbReference type="SUPFAM" id="SSF51735">
    <property type="entry name" value="NAD(P)-binding Rossmann-fold domains"/>
    <property type="match status" value="1"/>
</dbReference>
<gene>
    <name evidence="14" type="ORF">BABINDRAFT_160405</name>
</gene>
<evidence type="ECO:0000256" key="1">
    <source>
        <dbReference type="ARBA" id="ARBA00001947"/>
    </source>
</evidence>
<dbReference type="Gene3D" id="3.90.180.10">
    <property type="entry name" value="Medium-chain alcohol dehydrogenases, catalytic domain"/>
    <property type="match status" value="1"/>
</dbReference>
<evidence type="ECO:0000256" key="9">
    <source>
        <dbReference type="ARBA" id="ARBA00024074"/>
    </source>
</evidence>
<evidence type="ECO:0000256" key="7">
    <source>
        <dbReference type="ARBA" id="ARBA00022857"/>
    </source>
</evidence>
<dbReference type="FunFam" id="3.40.50.720:FF:000158">
    <property type="entry name" value="Zinc-binding alcohol dehydrogenase"/>
    <property type="match status" value="1"/>
</dbReference>
<dbReference type="AlphaFoldDB" id="A0A1E3QTG9"/>
<evidence type="ECO:0000256" key="8">
    <source>
        <dbReference type="ARBA" id="ARBA00023002"/>
    </source>
</evidence>
<comment type="subunit">
    <text evidence="3">Homodimer.</text>
</comment>
<evidence type="ECO:0000256" key="10">
    <source>
        <dbReference type="ARBA" id="ARBA00050997"/>
    </source>
</evidence>
<dbReference type="InterPro" id="IPR029752">
    <property type="entry name" value="D-isomer_DH_CS1"/>
</dbReference>
<keyword evidence="4" id="KW-0597">Phosphoprotein</keyword>
<dbReference type="STRING" id="984486.A0A1E3QTG9"/>
<evidence type="ECO:0000256" key="11">
    <source>
        <dbReference type="RuleBase" id="RU361277"/>
    </source>
</evidence>
<dbReference type="GO" id="GO:0006066">
    <property type="term" value="P:alcohol metabolic process"/>
    <property type="evidence" value="ECO:0007669"/>
    <property type="project" value="UniProtKB-ARBA"/>
</dbReference>
<evidence type="ECO:0000256" key="3">
    <source>
        <dbReference type="ARBA" id="ARBA00011738"/>
    </source>
</evidence>
<dbReference type="GO" id="GO:0008106">
    <property type="term" value="F:alcohol dehydrogenase (NADP+) activity"/>
    <property type="evidence" value="ECO:0007669"/>
    <property type="project" value="UniProtKB-EC"/>
</dbReference>
<dbReference type="InterPro" id="IPR036291">
    <property type="entry name" value="NAD(P)-bd_dom_sf"/>
</dbReference>
<dbReference type="InterPro" id="IPR011032">
    <property type="entry name" value="GroES-like_sf"/>
</dbReference>
<comment type="cofactor">
    <cofactor evidence="1 11">
        <name>Zn(2+)</name>
        <dbReference type="ChEBI" id="CHEBI:29105"/>
    </cofactor>
</comment>
<sequence length="361" mass="40003">MVYPDTFQGYAIHDTQKWSEAKLIDFVPKTFESHDIDIEIQACGVCGSDVHQTAEGWGKNKVSPLVVGHEIIGKIVRVGAEVDTSKFKLGDRVGVGAQVWACLKCDVCKSGNETYCPQWVDTYNDIYPNGEFSHGGYASHIRVHEYFVFRIPASLDTNTTAPLLCAGITVYSPMKRFGVAKGKKVGVVGIGGLGHAAIMLGKAMGAEVYAFSRNDKKKEDALKLGADHYITTEKEGWNEAYKYKLDVVICTADSVEGFDLNAYLSTLNINAVWVNVGLPDDDYKVSPFSFIKNGCLMGSTHLGSRHEMEEMLELAAAHNVKCWVEEVPISEEGVKQGLEKCMFNHVRYRTTLTNYDQAFKR</sequence>
<dbReference type="InterPro" id="IPR013154">
    <property type="entry name" value="ADH-like_N"/>
</dbReference>
<keyword evidence="7" id="KW-0521">NADP</keyword>
<dbReference type="Gene3D" id="3.40.50.720">
    <property type="entry name" value="NAD(P)-binding Rossmann-like Domain"/>
    <property type="match status" value="1"/>
</dbReference>
<keyword evidence="6 11" id="KW-0862">Zinc</keyword>
<dbReference type="InterPro" id="IPR047109">
    <property type="entry name" value="CAD-like"/>
</dbReference>
<evidence type="ECO:0000259" key="13">
    <source>
        <dbReference type="Pfam" id="PF08240"/>
    </source>
</evidence>
<dbReference type="InterPro" id="IPR013149">
    <property type="entry name" value="ADH-like_C"/>
</dbReference>
<dbReference type="PROSITE" id="PS00065">
    <property type="entry name" value="D_2_HYDROXYACID_DH_1"/>
    <property type="match status" value="1"/>
</dbReference>
<reference evidence="15" key="1">
    <citation type="submission" date="2016-05" db="EMBL/GenBank/DDBJ databases">
        <title>Comparative genomics of biotechnologically important yeasts.</title>
        <authorList>
            <consortium name="DOE Joint Genome Institute"/>
            <person name="Riley R."/>
            <person name="Haridas S."/>
            <person name="Wolfe K.H."/>
            <person name="Lopes M.R."/>
            <person name="Hittinger C.T."/>
            <person name="Goker M."/>
            <person name="Salamov A."/>
            <person name="Wisecaver J."/>
            <person name="Long T.M."/>
            <person name="Aerts A.L."/>
            <person name="Barry K."/>
            <person name="Choi C."/>
            <person name="Clum A."/>
            <person name="Coughlan A.Y."/>
            <person name="Deshpande S."/>
            <person name="Douglass A.P."/>
            <person name="Hanson S.J."/>
            <person name="Klenk H.-P."/>
            <person name="Labutti K."/>
            <person name="Lapidus A."/>
            <person name="Lindquist E."/>
            <person name="Lipzen A."/>
            <person name="Meier-Kolthoff J.P."/>
            <person name="Ohm R.A."/>
            <person name="Otillar R.P."/>
            <person name="Pangilinan J."/>
            <person name="Peng Y."/>
            <person name="Rokas A."/>
            <person name="Rosa C.A."/>
            <person name="Scheuner C."/>
            <person name="Sibirny A.A."/>
            <person name="Slot J.C."/>
            <person name="Stielow J.B."/>
            <person name="Sun H."/>
            <person name="Kurtzman C.P."/>
            <person name="Blackwell M."/>
            <person name="Grigoriev I.V."/>
            <person name="Jeffries T.W."/>
        </authorList>
    </citation>
    <scope>NUCLEOTIDE SEQUENCE [LARGE SCALE GENOMIC DNA]</scope>
    <source>
        <strain evidence="15">NRRL Y-12698</strain>
    </source>
</reference>
<keyword evidence="15" id="KW-1185">Reference proteome</keyword>
<feature type="domain" description="Alcohol dehydrogenase-like C-terminal" evidence="12">
    <location>
        <begin position="192"/>
        <end position="316"/>
    </location>
</feature>
<dbReference type="GeneID" id="30146063"/>